<dbReference type="AlphaFoldDB" id="A0A7J8IM62"/>
<evidence type="ECO:0000256" key="1">
    <source>
        <dbReference type="SAM" id="Phobius"/>
    </source>
</evidence>
<keyword evidence="3" id="KW-1185">Reference proteome</keyword>
<name>A0A7J8IM62_ROUAE</name>
<keyword evidence="1" id="KW-0812">Transmembrane</keyword>
<dbReference type="EMBL" id="JACASE010000003">
    <property type="protein sequence ID" value="KAF6485381.1"/>
    <property type="molecule type" value="Genomic_DNA"/>
</dbReference>
<proteinExistence type="predicted"/>
<keyword evidence="1" id="KW-1133">Transmembrane helix</keyword>
<feature type="transmembrane region" description="Helical" evidence="1">
    <location>
        <begin position="12"/>
        <end position="32"/>
    </location>
</feature>
<gene>
    <name evidence="2" type="ORF">HJG63_010598</name>
</gene>
<organism evidence="2 3">
    <name type="scientific">Rousettus aegyptiacus</name>
    <name type="common">Egyptian fruit bat</name>
    <name type="synonym">Pteropus aegyptiacus</name>
    <dbReference type="NCBI Taxonomy" id="9407"/>
    <lineage>
        <taxon>Eukaryota</taxon>
        <taxon>Metazoa</taxon>
        <taxon>Chordata</taxon>
        <taxon>Craniata</taxon>
        <taxon>Vertebrata</taxon>
        <taxon>Euteleostomi</taxon>
        <taxon>Mammalia</taxon>
        <taxon>Eutheria</taxon>
        <taxon>Laurasiatheria</taxon>
        <taxon>Chiroptera</taxon>
        <taxon>Yinpterochiroptera</taxon>
        <taxon>Pteropodoidea</taxon>
        <taxon>Pteropodidae</taxon>
        <taxon>Rousettinae</taxon>
        <taxon>Rousettus</taxon>
    </lineage>
</organism>
<sequence>MNKLNLASKRELNPFWIFFPCFFAKGDVYLWAFSSLGEMMGYFLACSLETAQIPPAVQVKSFTKQGQQRRICRDLPLKTRKNGLPPGMRTCFLYLRFFPCLSWMSLKWTQAVPLCQKHCVILYVVVVVAVKL</sequence>
<reference evidence="2 3" key="1">
    <citation type="journal article" date="2020" name="Nature">
        <title>Six reference-quality genomes reveal evolution of bat adaptations.</title>
        <authorList>
            <person name="Jebb D."/>
            <person name="Huang Z."/>
            <person name="Pippel M."/>
            <person name="Hughes G.M."/>
            <person name="Lavrichenko K."/>
            <person name="Devanna P."/>
            <person name="Winkler S."/>
            <person name="Jermiin L.S."/>
            <person name="Skirmuntt E.C."/>
            <person name="Katzourakis A."/>
            <person name="Burkitt-Gray L."/>
            <person name="Ray D.A."/>
            <person name="Sullivan K.A.M."/>
            <person name="Roscito J.G."/>
            <person name="Kirilenko B.M."/>
            <person name="Davalos L.M."/>
            <person name="Corthals A.P."/>
            <person name="Power M.L."/>
            <person name="Jones G."/>
            <person name="Ransome R.D."/>
            <person name="Dechmann D.K.N."/>
            <person name="Locatelli A.G."/>
            <person name="Puechmaille S.J."/>
            <person name="Fedrigo O."/>
            <person name="Jarvis E.D."/>
            <person name="Hiller M."/>
            <person name="Vernes S.C."/>
            <person name="Myers E.W."/>
            <person name="Teeling E.C."/>
        </authorList>
    </citation>
    <scope>NUCLEOTIDE SEQUENCE [LARGE SCALE GENOMIC DNA]</scope>
    <source>
        <strain evidence="2">MRouAeg1</strain>
        <tissue evidence="2">Muscle</tissue>
    </source>
</reference>
<accession>A0A7J8IM62</accession>
<comment type="caution">
    <text evidence="2">The sequence shown here is derived from an EMBL/GenBank/DDBJ whole genome shotgun (WGS) entry which is preliminary data.</text>
</comment>
<evidence type="ECO:0000313" key="3">
    <source>
        <dbReference type="Proteomes" id="UP000593571"/>
    </source>
</evidence>
<evidence type="ECO:0000313" key="2">
    <source>
        <dbReference type="EMBL" id="KAF6485381.1"/>
    </source>
</evidence>
<dbReference type="Proteomes" id="UP000593571">
    <property type="component" value="Unassembled WGS sequence"/>
</dbReference>
<protein>
    <submittedName>
        <fullName evidence="2">Uncharacterized protein</fullName>
    </submittedName>
</protein>
<keyword evidence="1" id="KW-0472">Membrane</keyword>